<keyword evidence="4" id="KW-0997">Cell inner membrane</keyword>
<feature type="transmembrane region" description="Helical" evidence="8">
    <location>
        <begin position="370"/>
        <end position="394"/>
    </location>
</feature>
<evidence type="ECO:0000256" key="7">
    <source>
        <dbReference type="ARBA" id="ARBA00023136"/>
    </source>
</evidence>
<keyword evidence="7 8" id="KW-0472">Membrane</keyword>
<feature type="transmembrane region" description="Helical" evidence="8">
    <location>
        <begin position="127"/>
        <end position="153"/>
    </location>
</feature>
<keyword evidence="6 8" id="KW-1133">Transmembrane helix</keyword>
<dbReference type="PROSITE" id="PS50928">
    <property type="entry name" value="ABC_TM1"/>
    <property type="match status" value="2"/>
</dbReference>
<comment type="similarity">
    <text evidence="8">Belongs to the binding-protein-dependent transport system permease family.</text>
</comment>
<feature type="transmembrane region" description="Helical" evidence="8">
    <location>
        <begin position="282"/>
        <end position="314"/>
    </location>
</feature>
<keyword evidence="5 8" id="KW-0812">Transmembrane</keyword>
<feature type="transmembrane region" description="Helical" evidence="8">
    <location>
        <begin position="44"/>
        <end position="72"/>
    </location>
</feature>
<dbReference type="RefSeq" id="WP_244492961.1">
    <property type="nucleotide sequence ID" value="NZ_FNBZ01000003.1"/>
</dbReference>
<evidence type="ECO:0000256" key="4">
    <source>
        <dbReference type="ARBA" id="ARBA00022519"/>
    </source>
</evidence>
<comment type="caution">
    <text evidence="10">The sequence shown here is derived from an EMBL/GenBank/DDBJ whole genome shotgun (WGS) entry which is preliminary data.</text>
</comment>
<evidence type="ECO:0000313" key="10">
    <source>
        <dbReference type="EMBL" id="SDG13493.1"/>
    </source>
</evidence>
<name>A0ABY0NU31_9HYPH</name>
<feature type="transmembrane region" description="Helical" evidence="8">
    <location>
        <begin position="84"/>
        <end position="107"/>
    </location>
</feature>
<accession>A0ABY0NU31</accession>
<dbReference type="SUPFAM" id="SSF161098">
    <property type="entry name" value="MetI-like"/>
    <property type="match status" value="2"/>
</dbReference>
<evidence type="ECO:0000313" key="11">
    <source>
        <dbReference type="Proteomes" id="UP000199468"/>
    </source>
</evidence>
<dbReference type="PANTHER" id="PTHR43357">
    <property type="entry name" value="INNER MEMBRANE ABC TRANSPORTER PERMEASE PROTEIN YDCV"/>
    <property type="match status" value="1"/>
</dbReference>
<organism evidence="10 11">
    <name type="scientific">Bosea robiniae</name>
    <dbReference type="NCBI Taxonomy" id="1036780"/>
    <lineage>
        <taxon>Bacteria</taxon>
        <taxon>Pseudomonadati</taxon>
        <taxon>Pseudomonadota</taxon>
        <taxon>Alphaproteobacteria</taxon>
        <taxon>Hyphomicrobiales</taxon>
        <taxon>Boseaceae</taxon>
        <taxon>Bosea</taxon>
    </lineage>
</organism>
<sequence>MLAVLVVLPLLALILRGFVAVEGGRSSASLGSFQKVLGDASYWVAMGNTLVVSIGSMLLAAVIGTLLAWCLVRTDVPGRQFLEKAAAMPIFIPPFIGAFAWILIGAPRIGLLNLSFRWLDLGQPFNVYSYLGIIWVMGIYIAPYVMMIVAGALRNMDPTLEEAGQVAGLSRLRTMLVITLPVVAPAILSGAVLAFVVGIGLFGTPVLLGMAREIYLVTSRIYLELQQYPPDAGIVAVLAIYLMLLSVCANAIQRRMLRGRSYVTLSGKGFKSRLVMLGSLRIAVAAVIWLYLVLTVLAPVALITAAAFSTYAWSGIFTWKHMQFLVETVDVRTTLANSLIITVVAATATTVLGILIAWVTTRSRMLGKQLIEDVVLLPMSVPSLAFALGVFFFWLWVPGGLYGTIWIIIVALIGRYASYSVRSISSSLIQVHPELEESARICGLSWAGTLRRITLPLVLPSIVASWVMVYSIFVSELSIVLPLYTAETRTLSILSFDTWSIGQFSQVAALSLLQLVMGVGVMAAVGLINRRKAMVVP</sequence>
<feature type="transmembrane region" description="Helical" evidence="8">
    <location>
        <begin position="232"/>
        <end position="252"/>
    </location>
</feature>
<keyword evidence="3" id="KW-1003">Cell membrane</keyword>
<evidence type="ECO:0000259" key="9">
    <source>
        <dbReference type="PROSITE" id="PS50928"/>
    </source>
</evidence>
<dbReference type="Gene3D" id="1.10.3720.10">
    <property type="entry name" value="MetI-like"/>
    <property type="match status" value="2"/>
</dbReference>
<feature type="domain" description="ABC transmembrane type-1" evidence="9">
    <location>
        <begin position="335"/>
        <end position="525"/>
    </location>
</feature>
<keyword evidence="2 8" id="KW-0813">Transport</keyword>
<evidence type="ECO:0000256" key="5">
    <source>
        <dbReference type="ARBA" id="ARBA00022692"/>
    </source>
</evidence>
<feature type="transmembrane region" description="Helical" evidence="8">
    <location>
        <begin position="174"/>
        <end position="202"/>
    </location>
</feature>
<evidence type="ECO:0000256" key="1">
    <source>
        <dbReference type="ARBA" id="ARBA00004429"/>
    </source>
</evidence>
<dbReference type="Proteomes" id="UP000199468">
    <property type="component" value="Unassembled WGS sequence"/>
</dbReference>
<evidence type="ECO:0000256" key="6">
    <source>
        <dbReference type="ARBA" id="ARBA00022989"/>
    </source>
</evidence>
<comment type="subcellular location">
    <subcellularLocation>
        <location evidence="1">Cell inner membrane</location>
        <topology evidence="1">Multi-pass membrane protein</topology>
    </subcellularLocation>
    <subcellularLocation>
        <location evidence="8">Cell membrane</location>
        <topology evidence="8">Multi-pass membrane protein</topology>
    </subcellularLocation>
</comment>
<evidence type="ECO:0000256" key="2">
    <source>
        <dbReference type="ARBA" id="ARBA00022448"/>
    </source>
</evidence>
<keyword evidence="11" id="KW-1185">Reference proteome</keyword>
<gene>
    <name evidence="10" type="ORF">SAMN05421844_10327</name>
</gene>
<evidence type="ECO:0000256" key="8">
    <source>
        <dbReference type="RuleBase" id="RU363032"/>
    </source>
</evidence>
<protein>
    <submittedName>
        <fullName evidence="10">Iron(III) transport system permease protein</fullName>
    </submittedName>
</protein>
<dbReference type="CDD" id="cd06261">
    <property type="entry name" value="TM_PBP2"/>
    <property type="match status" value="2"/>
</dbReference>
<dbReference type="InterPro" id="IPR035906">
    <property type="entry name" value="MetI-like_sf"/>
</dbReference>
<proteinExistence type="inferred from homology"/>
<dbReference type="InterPro" id="IPR000515">
    <property type="entry name" value="MetI-like"/>
</dbReference>
<feature type="domain" description="ABC transmembrane type-1" evidence="9">
    <location>
        <begin position="46"/>
        <end position="253"/>
    </location>
</feature>
<dbReference type="Pfam" id="PF00528">
    <property type="entry name" value="BPD_transp_1"/>
    <property type="match status" value="2"/>
</dbReference>
<dbReference type="PANTHER" id="PTHR43357:SF4">
    <property type="entry name" value="INNER MEMBRANE ABC TRANSPORTER PERMEASE PROTEIN YDCV"/>
    <property type="match status" value="1"/>
</dbReference>
<feature type="transmembrane region" description="Helical" evidence="8">
    <location>
        <begin position="334"/>
        <end position="358"/>
    </location>
</feature>
<feature type="transmembrane region" description="Helical" evidence="8">
    <location>
        <begin position="504"/>
        <end position="528"/>
    </location>
</feature>
<dbReference type="EMBL" id="FNBZ01000003">
    <property type="protein sequence ID" value="SDG13493.1"/>
    <property type="molecule type" value="Genomic_DNA"/>
</dbReference>
<feature type="transmembrane region" description="Helical" evidence="8">
    <location>
        <begin position="457"/>
        <end position="484"/>
    </location>
</feature>
<reference evidence="10 11" key="1">
    <citation type="submission" date="2016-10" db="EMBL/GenBank/DDBJ databases">
        <authorList>
            <person name="Varghese N."/>
            <person name="Submissions S."/>
        </authorList>
    </citation>
    <scope>NUCLEOTIDE SEQUENCE [LARGE SCALE GENOMIC DNA]</scope>
    <source>
        <strain evidence="10 11">DSM 26672</strain>
    </source>
</reference>
<feature type="transmembrane region" description="Helical" evidence="8">
    <location>
        <begin position="400"/>
        <end position="418"/>
    </location>
</feature>
<evidence type="ECO:0000256" key="3">
    <source>
        <dbReference type="ARBA" id="ARBA00022475"/>
    </source>
</evidence>